<dbReference type="InterPro" id="IPR050624">
    <property type="entry name" value="HTH-type_Tx_Regulator"/>
</dbReference>
<dbReference type="RefSeq" id="WP_070372335.1">
    <property type="nucleotide sequence ID" value="NZ_JBCFAW010000001.1"/>
</dbReference>
<dbReference type="AlphaFoldDB" id="A0A1F2PDE6"/>
<dbReference type="PANTHER" id="PTHR43479:SF11">
    <property type="entry name" value="ACREF_ENVCD OPERON REPRESSOR-RELATED"/>
    <property type="match status" value="1"/>
</dbReference>
<organism evidence="4 5">
    <name type="scientific">Acetobacterium wieringae</name>
    <dbReference type="NCBI Taxonomy" id="52694"/>
    <lineage>
        <taxon>Bacteria</taxon>
        <taxon>Bacillati</taxon>
        <taxon>Bacillota</taxon>
        <taxon>Clostridia</taxon>
        <taxon>Eubacteriales</taxon>
        <taxon>Eubacteriaceae</taxon>
        <taxon>Acetobacterium</taxon>
    </lineage>
</organism>
<sequence length="216" mass="25629">MYEKGIQTRNHLYEISKKCFYEYGYENTKIKDIVTAADTPIGLFTYYFKTKDNIVHEIYSDFYQQIDQCLGALSIDGLENSILHHATLSYIYFDLILNNENNRRFYFEILKKASNYRIAGDFIRNTYRGYIQEYNLVVSEREFDNFLFIDFGGRREYFLNYFQKPLNDSIDELVFLLNGILPRLLGIDQHAVTTLLYKGIHIAKTIDCRQIQFLSK</sequence>
<evidence type="ECO:0000256" key="2">
    <source>
        <dbReference type="PROSITE-ProRule" id="PRU00335"/>
    </source>
</evidence>
<dbReference type="Proteomes" id="UP000176244">
    <property type="component" value="Unassembled WGS sequence"/>
</dbReference>
<gene>
    <name evidence="4" type="ORF">ACWI_30770</name>
</gene>
<keyword evidence="1 2" id="KW-0238">DNA-binding</keyword>
<comment type="caution">
    <text evidence="4">The sequence shown here is derived from an EMBL/GenBank/DDBJ whole genome shotgun (WGS) entry which is preliminary data.</text>
</comment>
<proteinExistence type="predicted"/>
<dbReference type="EMBL" id="LKEU01000040">
    <property type="protein sequence ID" value="OFV69429.1"/>
    <property type="molecule type" value="Genomic_DNA"/>
</dbReference>
<dbReference type="Pfam" id="PF00440">
    <property type="entry name" value="TetR_N"/>
    <property type="match status" value="1"/>
</dbReference>
<feature type="DNA-binding region" description="H-T-H motif" evidence="2">
    <location>
        <begin position="29"/>
        <end position="48"/>
    </location>
</feature>
<accession>A0A1F2PDE6</accession>
<dbReference type="InterPro" id="IPR009057">
    <property type="entry name" value="Homeodomain-like_sf"/>
</dbReference>
<evidence type="ECO:0000313" key="5">
    <source>
        <dbReference type="Proteomes" id="UP000176244"/>
    </source>
</evidence>
<dbReference type="InterPro" id="IPR001647">
    <property type="entry name" value="HTH_TetR"/>
</dbReference>
<dbReference type="SUPFAM" id="SSF46689">
    <property type="entry name" value="Homeodomain-like"/>
    <property type="match status" value="1"/>
</dbReference>
<protein>
    <submittedName>
        <fullName evidence="4">TetR family regulatory protein</fullName>
    </submittedName>
</protein>
<evidence type="ECO:0000256" key="1">
    <source>
        <dbReference type="ARBA" id="ARBA00023125"/>
    </source>
</evidence>
<dbReference type="PANTHER" id="PTHR43479">
    <property type="entry name" value="ACREF/ENVCD OPERON REPRESSOR-RELATED"/>
    <property type="match status" value="1"/>
</dbReference>
<dbReference type="STRING" id="52694.ACWI_30770"/>
<name>A0A1F2PDE6_9FIRM</name>
<evidence type="ECO:0000313" key="4">
    <source>
        <dbReference type="EMBL" id="OFV69429.1"/>
    </source>
</evidence>
<dbReference type="OrthoDB" id="9812484at2"/>
<dbReference type="GO" id="GO:0003677">
    <property type="term" value="F:DNA binding"/>
    <property type="evidence" value="ECO:0007669"/>
    <property type="project" value="UniProtKB-UniRule"/>
</dbReference>
<reference evidence="4 5" key="1">
    <citation type="submission" date="2015-09" db="EMBL/GenBank/DDBJ databases">
        <title>Genome sequence of Acetobacterium wieringae DSM 1911.</title>
        <authorList>
            <person name="Poehlein A."/>
            <person name="Bengelsdorf F.R."/>
            <person name="Schiel-Bengelsdorf B."/>
            <person name="Duerre P."/>
            <person name="Daniel R."/>
        </authorList>
    </citation>
    <scope>NUCLEOTIDE SEQUENCE [LARGE SCALE GENOMIC DNA]</scope>
    <source>
        <strain evidence="4 5">DSM 1911</strain>
    </source>
</reference>
<evidence type="ECO:0000259" key="3">
    <source>
        <dbReference type="PROSITE" id="PS50977"/>
    </source>
</evidence>
<dbReference type="PROSITE" id="PS50977">
    <property type="entry name" value="HTH_TETR_2"/>
    <property type="match status" value="1"/>
</dbReference>
<dbReference type="Gene3D" id="1.10.357.10">
    <property type="entry name" value="Tetracycline Repressor, domain 2"/>
    <property type="match status" value="1"/>
</dbReference>
<feature type="domain" description="HTH tetR-type" evidence="3">
    <location>
        <begin position="6"/>
        <end position="66"/>
    </location>
</feature>